<proteinExistence type="inferred from homology"/>
<dbReference type="GO" id="GO:0009897">
    <property type="term" value="C:external side of plasma membrane"/>
    <property type="evidence" value="ECO:0007669"/>
    <property type="project" value="TreeGrafter"/>
</dbReference>
<dbReference type="InParanoid" id="A0A6P8JGV9"/>
<dbReference type="KEGG" id="aten:116309070"/>
<feature type="domain" description="Folate receptor-like" evidence="5">
    <location>
        <begin position="26"/>
        <end position="190"/>
    </location>
</feature>
<dbReference type="RefSeq" id="XP_031575470.1">
    <property type="nucleotide sequence ID" value="XM_031719610.1"/>
</dbReference>
<dbReference type="AlphaFoldDB" id="A0A6P8JGV9"/>
<evidence type="ECO:0000256" key="1">
    <source>
        <dbReference type="ARBA" id="ARBA00007932"/>
    </source>
</evidence>
<dbReference type="GeneID" id="116309070"/>
<sequence length="210" mass="23809">MLTALVIAIILSIQLVSAMPGTEEKCLEGVHHKMFPSPETGFATCFPWQNESCCSAEVTVDLMERGEKDISHFDWDYCGGLSEQCKTHIMGMQCLFFCDPNLAKWGVSDGVVDEVPICTDTCNEMFEACKNDKTYSENWLDDFILYRNSKGPIKPDRPCRTFAEIFKNGEGMCNHIYGNCYRYERSSNCMVFDFKGENPNNKVVPRSSSH</sequence>
<accession>A0A6P8JGV9</accession>
<gene>
    <name evidence="7" type="primary">LOC116309070</name>
</gene>
<dbReference type="PANTHER" id="PTHR10517:SF14">
    <property type="entry name" value="FOLATE RECEPTOR 1-RELATED"/>
    <property type="match status" value="1"/>
</dbReference>
<evidence type="ECO:0000256" key="3">
    <source>
        <dbReference type="ARBA" id="ARBA00023157"/>
    </source>
</evidence>
<organism evidence="6 7">
    <name type="scientific">Actinia tenebrosa</name>
    <name type="common">Australian red waratah sea anemone</name>
    <dbReference type="NCBI Taxonomy" id="6105"/>
    <lineage>
        <taxon>Eukaryota</taxon>
        <taxon>Metazoa</taxon>
        <taxon>Cnidaria</taxon>
        <taxon>Anthozoa</taxon>
        <taxon>Hexacorallia</taxon>
        <taxon>Actiniaria</taxon>
        <taxon>Actiniidae</taxon>
        <taxon>Actinia</taxon>
    </lineage>
</organism>
<dbReference type="InterPro" id="IPR004269">
    <property type="entry name" value="Folate_rcpt"/>
</dbReference>
<dbReference type="Pfam" id="PF03024">
    <property type="entry name" value="Folate_rec"/>
    <property type="match status" value="1"/>
</dbReference>
<evidence type="ECO:0000313" key="6">
    <source>
        <dbReference type="Proteomes" id="UP000515163"/>
    </source>
</evidence>
<name>A0A6P8JGV9_ACTTE</name>
<evidence type="ECO:0000313" key="7">
    <source>
        <dbReference type="RefSeq" id="XP_031575470.1"/>
    </source>
</evidence>
<protein>
    <submittedName>
        <fullName evidence="7">Riboflavin-binding protein-like</fullName>
    </submittedName>
</protein>
<feature type="signal peptide" evidence="4">
    <location>
        <begin position="1"/>
        <end position="18"/>
    </location>
</feature>
<dbReference type="OrthoDB" id="5982417at2759"/>
<comment type="similarity">
    <text evidence="1">Belongs to the folate receptor family.</text>
</comment>
<keyword evidence="3" id="KW-1015">Disulfide bond</keyword>
<dbReference type="Proteomes" id="UP000515163">
    <property type="component" value="Unplaced"/>
</dbReference>
<feature type="chain" id="PRO_5028478546" evidence="4">
    <location>
        <begin position="19"/>
        <end position="210"/>
    </location>
</feature>
<keyword evidence="6" id="KW-1185">Reference proteome</keyword>
<evidence type="ECO:0000256" key="4">
    <source>
        <dbReference type="SAM" id="SignalP"/>
    </source>
</evidence>
<reference evidence="7" key="1">
    <citation type="submission" date="2025-08" db="UniProtKB">
        <authorList>
            <consortium name="RefSeq"/>
        </authorList>
    </citation>
    <scope>IDENTIFICATION</scope>
    <source>
        <tissue evidence="7">Tentacle</tissue>
    </source>
</reference>
<dbReference type="GO" id="GO:0038023">
    <property type="term" value="F:signaling receptor activity"/>
    <property type="evidence" value="ECO:0007669"/>
    <property type="project" value="TreeGrafter"/>
</dbReference>
<evidence type="ECO:0000256" key="2">
    <source>
        <dbReference type="ARBA" id="ARBA00022729"/>
    </source>
</evidence>
<dbReference type="InterPro" id="IPR018143">
    <property type="entry name" value="Folate_rcpt-like"/>
</dbReference>
<dbReference type="PANTHER" id="PTHR10517">
    <property type="entry name" value="FOLATE RECEPTOR"/>
    <property type="match status" value="1"/>
</dbReference>
<evidence type="ECO:0000259" key="5">
    <source>
        <dbReference type="Pfam" id="PF03024"/>
    </source>
</evidence>
<keyword evidence="2 4" id="KW-0732">Signal</keyword>